<evidence type="ECO:0000256" key="2">
    <source>
        <dbReference type="SAM" id="Phobius"/>
    </source>
</evidence>
<feature type="compositionally biased region" description="Low complexity" evidence="1">
    <location>
        <begin position="575"/>
        <end position="586"/>
    </location>
</feature>
<keyword evidence="2" id="KW-0472">Membrane</keyword>
<dbReference type="InterPro" id="IPR048389">
    <property type="entry name" value="YciQ-like_C"/>
</dbReference>
<feature type="domain" description="Predicted membrane protein YciQ-like C-terminal" evidence="4">
    <location>
        <begin position="303"/>
        <end position="538"/>
    </location>
</feature>
<dbReference type="OrthoDB" id="143710at2"/>
<sequence>MIAGGGRIGTGPDDAGAGMAQGAARRWTGRLVVLGLSGLALAGCTGEARAEAIRSYEVDIAADRDGGLLVEETIDYDFAGEARHGIVRILPDRAPYEQTRDRRYPVSDIRVDSPTGAPDATEVTAESGALTIRVGDPDEEISGRHTYVLSYRVDAVADTGAGTDRLAWNAVGTGWEVPIDDVEVLLSGPDGAPPVDADCAVGGEGDAGPCRVEALADGSVRYGATGLGAGEGVTVSATFPAGTFPGARPVYEDTFSPARAFRASPATVGLAVAGLLVLAAPAVLRLRRTRAPRAGGPVPPQFTPPQAGRPAQLGTLLDGYAQRHEVTATLLDLAVRGFLRIEEVGDPGADGGTPTDWRLVRAAPPAGLRPYEQRLLEAFFADGDEVVLSDVQDRFGRIESDVCAAMYADVVQLGWFHSDPAAIRRRWYGIGAAVLVAGIVLTVVLALTSTWALGATGVVLAGLVVLGLAGRMPRRTPAGEALRDQVAAFREHLAAADPRWLAEHGRVDDVASAARSDPRIRYLPHAVALGVADEWAGQVGSAAGPIPDWYVPSSRRAAVWPALLVFSSASNPALAPPASASGSGSTYVGGGAGGGGGGSW</sequence>
<dbReference type="STRING" id="1798228.SAMN05216574_13012"/>
<feature type="compositionally biased region" description="Gly residues" evidence="1">
    <location>
        <begin position="587"/>
        <end position="600"/>
    </location>
</feature>
<dbReference type="Pfam" id="PF20990">
    <property type="entry name" value="DUF2207_C"/>
    <property type="match status" value="1"/>
</dbReference>
<accession>A0A1I2M7F1</accession>
<reference evidence="6" key="1">
    <citation type="submission" date="2016-10" db="EMBL/GenBank/DDBJ databases">
        <authorList>
            <person name="Varghese N."/>
            <person name="Submissions S."/>
        </authorList>
    </citation>
    <scope>NUCLEOTIDE SEQUENCE [LARGE SCALE GENOMIC DNA]</scope>
    <source>
        <strain evidence="6">DSM 46838</strain>
    </source>
</reference>
<keyword evidence="6" id="KW-1185">Reference proteome</keyword>
<dbReference type="AlphaFoldDB" id="A0A1I2M7F1"/>
<proteinExistence type="predicted"/>
<evidence type="ECO:0000259" key="4">
    <source>
        <dbReference type="Pfam" id="PF20990"/>
    </source>
</evidence>
<keyword evidence="2" id="KW-1133">Transmembrane helix</keyword>
<feature type="region of interest" description="Disordered" evidence="1">
    <location>
        <begin position="575"/>
        <end position="600"/>
    </location>
</feature>
<evidence type="ECO:0000313" key="5">
    <source>
        <dbReference type="EMBL" id="SFF86768.1"/>
    </source>
</evidence>
<feature type="transmembrane region" description="Helical" evidence="2">
    <location>
        <begin position="427"/>
        <end position="445"/>
    </location>
</feature>
<protein>
    <submittedName>
        <fullName evidence="5">Predicted membrane protein</fullName>
    </submittedName>
</protein>
<evidence type="ECO:0000259" key="3">
    <source>
        <dbReference type="Pfam" id="PF09972"/>
    </source>
</evidence>
<dbReference type="Proteomes" id="UP000198589">
    <property type="component" value="Unassembled WGS sequence"/>
</dbReference>
<gene>
    <name evidence="5" type="ORF">SAMN05216574_13012</name>
</gene>
<feature type="domain" description="DUF2207" evidence="3">
    <location>
        <begin position="53"/>
        <end position="239"/>
    </location>
</feature>
<dbReference type="InterPro" id="IPR018702">
    <property type="entry name" value="DUF2207"/>
</dbReference>
<dbReference type="Pfam" id="PF09972">
    <property type="entry name" value="DUF2207"/>
    <property type="match status" value="1"/>
</dbReference>
<evidence type="ECO:0000313" key="6">
    <source>
        <dbReference type="Proteomes" id="UP000198589"/>
    </source>
</evidence>
<organism evidence="5 6">
    <name type="scientific">Blastococcus tunisiensis</name>
    <dbReference type="NCBI Taxonomy" id="1798228"/>
    <lineage>
        <taxon>Bacteria</taxon>
        <taxon>Bacillati</taxon>
        <taxon>Actinomycetota</taxon>
        <taxon>Actinomycetes</taxon>
        <taxon>Geodermatophilales</taxon>
        <taxon>Geodermatophilaceae</taxon>
        <taxon>Blastococcus</taxon>
    </lineage>
</organism>
<keyword evidence="2" id="KW-0812">Transmembrane</keyword>
<dbReference type="EMBL" id="FOND01000030">
    <property type="protein sequence ID" value="SFF86768.1"/>
    <property type="molecule type" value="Genomic_DNA"/>
</dbReference>
<evidence type="ECO:0000256" key="1">
    <source>
        <dbReference type="SAM" id="MobiDB-lite"/>
    </source>
</evidence>
<dbReference type="RefSeq" id="WP_092203682.1">
    <property type="nucleotide sequence ID" value="NZ_FOND01000030.1"/>
</dbReference>
<name>A0A1I2M7F1_9ACTN</name>
<feature type="transmembrane region" description="Helical" evidence="2">
    <location>
        <begin position="266"/>
        <end position="284"/>
    </location>
</feature>
<feature type="transmembrane region" description="Helical" evidence="2">
    <location>
        <begin position="451"/>
        <end position="469"/>
    </location>
</feature>